<evidence type="ECO:0000313" key="9">
    <source>
        <dbReference type="Proteomes" id="UP000694546"/>
    </source>
</evidence>
<dbReference type="Pfam" id="PF07690">
    <property type="entry name" value="MFS_1"/>
    <property type="match status" value="1"/>
</dbReference>
<accession>A0A8C5C4C8</accession>
<evidence type="ECO:0000256" key="1">
    <source>
        <dbReference type="ARBA" id="ARBA00004141"/>
    </source>
</evidence>
<keyword evidence="3 6" id="KW-1133">Transmembrane helix</keyword>
<feature type="transmembrane region" description="Helical" evidence="6">
    <location>
        <begin position="279"/>
        <end position="299"/>
    </location>
</feature>
<dbReference type="GO" id="GO:0006839">
    <property type="term" value="P:mitochondrial transport"/>
    <property type="evidence" value="ECO:0007669"/>
    <property type="project" value="TreeGrafter"/>
</dbReference>
<feature type="region of interest" description="Disordered" evidence="5">
    <location>
        <begin position="1"/>
        <end position="28"/>
    </location>
</feature>
<dbReference type="AlphaFoldDB" id="A0A8C5C4C8"/>
<evidence type="ECO:0000259" key="7">
    <source>
        <dbReference type="PROSITE" id="PS50850"/>
    </source>
</evidence>
<evidence type="ECO:0000313" key="8">
    <source>
        <dbReference type="Ensembl" id="ENSGMOP00000055768.1"/>
    </source>
</evidence>
<reference evidence="8" key="1">
    <citation type="submission" date="2025-08" db="UniProtKB">
        <authorList>
            <consortium name="Ensembl"/>
        </authorList>
    </citation>
    <scope>IDENTIFICATION</scope>
</reference>
<dbReference type="Proteomes" id="UP000694546">
    <property type="component" value="Chromosome 21"/>
</dbReference>
<feature type="region of interest" description="Disordered" evidence="5">
    <location>
        <begin position="69"/>
        <end position="93"/>
    </location>
</feature>
<feature type="domain" description="Major facilitator superfamily (MFS) profile" evidence="7">
    <location>
        <begin position="113"/>
        <end position="519"/>
    </location>
</feature>
<feature type="transmembrane region" description="Helical" evidence="6">
    <location>
        <begin position="429"/>
        <end position="448"/>
    </location>
</feature>
<keyword evidence="9" id="KW-1185">Reference proteome</keyword>
<keyword evidence="2 6" id="KW-0812">Transmembrane</keyword>
<dbReference type="InterPro" id="IPR036259">
    <property type="entry name" value="MFS_trans_sf"/>
</dbReference>
<dbReference type="GeneID" id="115534430"/>
<feature type="transmembrane region" description="Helical" evidence="6">
    <location>
        <begin position="406"/>
        <end position="423"/>
    </location>
</feature>
<reference evidence="8" key="2">
    <citation type="submission" date="2025-09" db="UniProtKB">
        <authorList>
            <consortium name="Ensembl"/>
        </authorList>
    </citation>
    <scope>IDENTIFICATION</scope>
</reference>
<dbReference type="GO" id="GO:0043249">
    <property type="term" value="P:erythrocyte maturation"/>
    <property type="evidence" value="ECO:0007669"/>
    <property type="project" value="UniProtKB-KW"/>
</dbReference>
<dbReference type="RefSeq" id="XP_030201276.1">
    <property type="nucleotide sequence ID" value="XM_030345416.1"/>
</dbReference>
<feature type="transmembrane region" description="Helical" evidence="6">
    <location>
        <begin position="151"/>
        <end position="171"/>
    </location>
</feature>
<dbReference type="InterPro" id="IPR011701">
    <property type="entry name" value="MFS"/>
</dbReference>
<name>A0A8C5C4C8_GADMO</name>
<evidence type="ECO:0000256" key="4">
    <source>
        <dbReference type="ARBA" id="ARBA00023136"/>
    </source>
</evidence>
<dbReference type="OrthoDB" id="422206at2759"/>
<evidence type="ECO:0000256" key="2">
    <source>
        <dbReference type="ARBA" id="ARBA00022692"/>
    </source>
</evidence>
<dbReference type="GeneTree" id="ENSGT01030000234625"/>
<keyword evidence="4 6" id="KW-0472">Membrane</keyword>
<dbReference type="GO" id="GO:0031966">
    <property type="term" value="C:mitochondrial membrane"/>
    <property type="evidence" value="ECO:0007669"/>
    <property type="project" value="UniProtKB-ARBA"/>
</dbReference>
<evidence type="ECO:0000256" key="3">
    <source>
        <dbReference type="ARBA" id="ARBA00022989"/>
    </source>
</evidence>
<dbReference type="OMA" id="LDLMGHN"/>
<dbReference type="Ensembl" id="ENSGMOT00000073137.1">
    <property type="protein sequence ID" value="ENSGMOP00000055768.1"/>
    <property type="gene ID" value="ENSGMOG00000016293.2"/>
</dbReference>
<dbReference type="InterPro" id="IPR020846">
    <property type="entry name" value="MFS_dom"/>
</dbReference>
<gene>
    <name evidence="8" type="primary">FLVCR1</name>
    <name evidence="8" type="synonym">flvcr1</name>
</gene>
<feature type="transmembrane region" description="Helical" evidence="6">
    <location>
        <begin position="336"/>
        <end position="354"/>
    </location>
</feature>
<dbReference type="GO" id="GO:0020037">
    <property type="term" value="F:heme binding"/>
    <property type="evidence" value="ECO:0007669"/>
    <property type="project" value="TreeGrafter"/>
</dbReference>
<dbReference type="GO" id="GO:0005886">
    <property type="term" value="C:plasma membrane"/>
    <property type="evidence" value="ECO:0007669"/>
    <property type="project" value="UniProtKB-SubCell"/>
</dbReference>
<dbReference type="InterPro" id="IPR049680">
    <property type="entry name" value="FLVCR1-2_SLC49-like"/>
</dbReference>
<feature type="transmembrane region" description="Helical" evidence="6">
    <location>
        <begin position="374"/>
        <end position="394"/>
    </location>
</feature>
<dbReference type="PANTHER" id="PTHR10924">
    <property type="entry name" value="MAJOR FACILITATOR SUPERFAMILY PROTEIN-RELATED"/>
    <property type="match status" value="1"/>
</dbReference>
<feature type="transmembrane region" description="Helical" evidence="6">
    <location>
        <begin position="494"/>
        <end position="514"/>
    </location>
</feature>
<comment type="subcellular location">
    <subcellularLocation>
        <location evidence="1">Membrane</location>
        <topology evidence="1">Multi-pass membrane protein</topology>
    </subcellularLocation>
</comment>
<organism evidence="8 9">
    <name type="scientific">Gadus morhua</name>
    <name type="common">Atlantic cod</name>
    <dbReference type="NCBI Taxonomy" id="8049"/>
    <lineage>
        <taxon>Eukaryota</taxon>
        <taxon>Metazoa</taxon>
        <taxon>Chordata</taxon>
        <taxon>Craniata</taxon>
        <taxon>Vertebrata</taxon>
        <taxon>Euteleostomi</taxon>
        <taxon>Actinopterygii</taxon>
        <taxon>Neopterygii</taxon>
        <taxon>Teleostei</taxon>
        <taxon>Neoteleostei</taxon>
        <taxon>Acanthomorphata</taxon>
        <taxon>Zeiogadaria</taxon>
        <taxon>Gadariae</taxon>
        <taxon>Gadiformes</taxon>
        <taxon>Gadoidei</taxon>
        <taxon>Gadidae</taxon>
        <taxon>Gadus</taxon>
    </lineage>
</organism>
<feature type="transmembrane region" description="Helical" evidence="6">
    <location>
        <begin position="205"/>
        <end position="225"/>
    </location>
</feature>
<dbReference type="Gene3D" id="1.20.1250.20">
    <property type="entry name" value="MFS general substrate transporter like domains"/>
    <property type="match status" value="2"/>
</dbReference>
<sequence>MVAGELVQEHTRAESTGAPDDVGTITGGKAAHELRSGPLVPIDKLDQYTVLESGDEAVNLLKALNSRASEQEIPPDEREAMLPKGGGVGGEEENVKKENKCLETKLYWRRFGVLAIFSLYSLVNSFQWIQYSIIANVFCDYYGVSSSQVDWLSIVYMVAYIPLIFPATWLLDKKGLKLTALMGAGLNCLGAWVKCASVSRDLFGVTMFAQVICSLAQVFILGLPSRIASVWFGPKEVSTACATAVLGNQLGTAIGFLLPPVLVPNTSGDFELMGHNIKVMFYGTAIIASVLFILTVIIFKDRPEMPPSYAQAVLPGSPPEDYSYKQSIINLFQNKAFLLLLVSYGIMTGSFYSVSTLLNQMIMACYESQELNAGRIGLTLVVAGMVGSIICGLWLDYTKTYKMTTLAVYILSFLGMVIFTFTLDLKNIYLVFFTAGVLGFFMTGYLPLGFEFGVEITYPESEGTSSGLLNAFAQIFGIIFTLIQGQLTTAYNPLAGNLFLCAWIFLGILLTALIKSELKRNNVNMEAEGKQPLPTGCSVEGSKAEMTTATKLENSISFSHETSV</sequence>
<dbReference type="PANTHER" id="PTHR10924:SF2">
    <property type="entry name" value="HEME TRANSPORTER FLVCR1"/>
    <property type="match status" value="1"/>
</dbReference>
<feature type="transmembrane region" description="Helical" evidence="6">
    <location>
        <begin position="468"/>
        <end position="488"/>
    </location>
</feature>
<feature type="transmembrane region" description="Helical" evidence="6">
    <location>
        <begin position="111"/>
        <end position="131"/>
    </location>
</feature>
<dbReference type="GO" id="GO:0015232">
    <property type="term" value="F:heme transmembrane transporter activity"/>
    <property type="evidence" value="ECO:0007669"/>
    <property type="project" value="TreeGrafter"/>
</dbReference>
<dbReference type="GO" id="GO:0006783">
    <property type="term" value="P:heme biosynthetic process"/>
    <property type="evidence" value="ECO:0007669"/>
    <property type="project" value="UniProtKB-ARBA"/>
</dbReference>
<evidence type="ECO:0000256" key="6">
    <source>
        <dbReference type="SAM" id="Phobius"/>
    </source>
</evidence>
<evidence type="ECO:0000256" key="5">
    <source>
        <dbReference type="SAM" id="MobiDB-lite"/>
    </source>
</evidence>
<protein>
    <submittedName>
        <fullName evidence="8">FLVCR choline and heme transporter 1</fullName>
    </submittedName>
</protein>
<dbReference type="PROSITE" id="PS50850">
    <property type="entry name" value="MFS"/>
    <property type="match status" value="1"/>
</dbReference>
<dbReference type="GO" id="GO:0097037">
    <property type="term" value="P:heme export"/>
    <property type="evidence" value="ECO:0007669"/>
    <property type="project" value="TreeGrafter"/>
</dbReference>
<proteinExistence type="predicted"/>
<dbReference type="SUPFAM" id="SSF103473">
    <property type="entry name" value="MFS general substrate transporter"/>
    <property type="match status" value="1"/>
</dbReference>